<reference evidence="2" key="1">
    <citation type="journal article" date="2013" name="BMC Microbiol.">
        <title>Taxonomy and evolution of bacteriochlorophyll a-containing members of the OM60/NOR5 clade of marine gammaproteobacteria: description of Luminiphilus syltensis gen. nov., sp. nov., reclassification of Haliea rubra as Pseudohaliea rubra gen. nov., comb. nov., and emendation of Chromatocurvus halotolerans.</title>
        <authorList>
            <person name="Spring S."/>
            <person name="Riedel T."/>
            <person name="Sproer C."/>
            <person name="Yan S."/>
            <person name="Harder J."/>
            <person name="Fuchs B.M."/>
        </authorList>
    </citation>
    <scope>NUCLEOTIDE SEQUENCE [LARGE SCALE GENOMIC DNA]</scope>
    <source>
        <strain evidence="2">NOR51-B</strain>
    </source>
</reference>
<organism evidence="1 2">
    <name type="scientific">Luminiphilus syltensis NOR5-1B</name>
    <dbReference type="NCBI Taxonomy" id="565045"/>
    <lineage>
        <taxon>Bacteria</taxon>
        <taxon>Pseudomonadati</taxon>
        <taxon>Pseudomonadota</taxon>
        <taxon>Gammaproteobacteria</taxon>
        <taxon>Cellvibrionales</taxon>
        <taxon>Halieaceae</taxon>
        <taxon>Luminiphilus</taxon>
    </lineage>
</organism>
<sequence length="116" mass="13230">MAEKAYHRGHRVLINADTESNAKTIDDLLWSQKAVSFVPHALMSSTTPEDVTITWGQEPDNHDDVLINLALTAPPWFSRFQRVAEVVSQDPSALAALRDAWRFYRDRGYPLKKHDL</sequence>
<dbReference type="InterPro" id="IPR007459">
    <property type="entry name" value="DNA_pol3_chi"/>
</dbReference>
<dbReference type="GO" id="GO:0003677">
    <property type="term" value="F:DNA binding"/>
    <property type="evidence" value="ECO:0007669"/>
    <property type="project" value="InterPro"/>
</dbReference>
<dbReference type="STRING" id="565045.NOR51B_1712"/>
<gene>
    <name evidence="1" type="ORF">NOR51B_1712</name>
</gene>
<dbReference type="InterPro" id="IPR036768">
    <property type="entry name" value="PolIII_chi_sf"/>
</dbReference>
<dbReference type="Pfam" id="PF04364">
    <property type="entry name" value="DNA_pol3_chi"/>
    <property type="match status" value="1"/>
</dbReference>
<protein>
    <submittedName>
        <fullName evidence="1">DNA polymerase III subunit chi</fullName>
        <ecNumber evidence="1">2.7.7.7</ecNumber>
    </submittedName>
</protein>
<dbReference type="GO" id="GO:0006260">
    <property type="term" value="P:DNA replication"/>
    <property type="evidence" value="ECO:0007669"/>
    <property type="project" value="InterPro"/>
</dbReference>
<dbReference type="eggNOG" id="COG2927">
    <property type="taxonomic scope" value="Bacteria"/>
</dbReference>
<dbReference type="AlphaFoldDB" id="B8KR03"/>
<dbReference type="EC" id="2.7.7.7" evidence="1"/>
<dbReference type="PANTHER" id="PTHR38767">
    <property type="entry name" value="DNA POLYMERASE III SUBUNIT CHI"/>
    <property type="match status" value="1"/>
</dbReference>
<evidence type="ECO:0000313" key="2">
    <source>
        <dbReference type="Proteomes" id="UP000004699"/>
    </source>
</evidence>
<dbReference type="SUPFAM" id="SSF102400">
    <property type="entry name" value="DNA polymerase III chi subunit"/>
    <property type="match status" value="1"/>
</dbReference>
<proteinExistence type="predicted"/>
<dbReference type="Proteomes" id="UP000004699">
    <property type="component" value="Unassembled WGS sequence"/>
</dbReference>
<evidence type="ECO:0000313" key="1">
    <source>
        <dbReference type="EMBL" id="EED35765.1"/>
    </source>
</evidence>
<keyword evidence="1" id="KW-0548">Nucleotidyltransferase</keyword>
<dbReference type="Gene3D" id="3.40.50.10110">
    <property type="entry name" value="DNA polymerase III subunit chi"/>
    <property type="match status" value="1"/>
</dbReference>
<dbReference type="PANTHER" id="PTHR38767:SF1">
    <property type="entry name" value="DNA POLYMERASE III SUBUNIT CHI"/>
    <property type="match status" value="1"/>
</dbReference>
<keyword evidence="2" id="KW-1185">Reference proteome</keyword>
<dbReference type="HOGENOM" id="CLU_131584_2_1_6"/>
<dbReference type="EMBL" id="DS999411">
    <property type="protein sequence ID" value="EED35765.1"/>
    <property type="molecule type" value="Genomic_DNA"/>
</dbReference>
<dbReference type="GO" id="GO:0032298">
    <property type="term" value="P:positive regulation of DNA-templated DNA replication initiation"/>
    <property type="evidence" value="ECO:0007669"/>
    <property type="project" value="TreeGrafter"/>
</dbReference>
<accession>B8KR03</accession>
<dbReference type="GO" id="GO:0003887">
    <property type="term" value="F:DNA-directed DNA polymerase activity"/>
    <property type="evidence" value="ECO:0007669"/>
    <property type="project" value="UniProtKB-EC"/>
</dbReference>
<name>B8KR03_9GAMM</name>
<keyword evidence="1" id="KW-0808">Transferase</keyword>